<organism evidence="1">
    <name type="scientific">viral metagenome</name>
    <dbReference type="NCBI Taxonomy" id="1070528"/>
    <lineage>
        <taxon>unclassified sequences</taxon>
        <taxon>metagenomes</taxon>
        <taxon>organismal metagenomes</taxon>
    </lineage>
</organism>
<dbReference type="AlphaFoldDB" id="A0A6H1ZQI7"/>
<evidence type="ECO:0000313" key="2">
    <source>
        <dbReference type="EMBL" id="QJH97213.1"/>
    </source>
</evidence>
<name>A0A6H1ZQI7_9ZZZZ</name>
<accession>A0A6H1ZQI7</accession>
<sequence>MEINENERRLLAIACNGMLNFQACSKVYRNAEYGRNIIKRLVLMGYLEQDILNFGYFRITPIGLEVLLES</sequence>
<proteinExistence type="predicted"/>
<dbReference type="EMBL" id="MT144678">
    <property type="protein sequence ID" value="QJH97213.1"/>
    <property type="molecule type" value="Genomic_DNA"/>
</dbReference>
<protein>
    <submittedName>
        <fullName evidence="1">Uncharacterized protein</fullName>
    </submittedName>
</protein>
<reference evidence="1" key="1">
    <citation type="submission" date="2020-03" db="EMBL/GenBank/DDBJ databases">
        <title>The deep terrestrial virosphere.</title>
        <authorList>
            <person name="Holmfeldt K."/>
            <person name="Nilsson E."/>
            <person name="Simone D."/>
            <person name="Lopez-Fernandez M."/>
            <person name="Wu X."/>
            <person name="de Brujin I."/>
            <person name="Lundin D."/>
            <person name="Andersson A."/>
            <person name="Bertilsson S."/>
            <person name="Dopson M."/>
        </authorList>
    </citation>
    <scope>NUCLEOTIDE SEQUENCE</scope>
    <source>
        <strain evidence="1">TM448A01396</strain>
        <strain evidence="2">TM448B00951</strain>
    </source>
</reference>
<dbReference type="EMBL" id="MT144141">
    <property type="protein sequence ID" value="QJA49545.1"/>
    <property type="molecule type" value="Genomic_DNA"/>
</dbReference>
<evidence type="ECO:0000313" key="1">
    <source>
        <dbReference type="EMBL" id="QJA49545.1"/>
    </source>
</evidence>
<gene>
    <name evidence="1" type="ORF">TM448A01396_0025</name>
    <name evidence="2" type="ORF">TM448B00951_0002</name>
</gene>